<evidence type="ECO:0000256" key="3">
    <source>
        <dbReference type="ARBA" id="ARBA00023125"/>
    </source>
</evidence>
<keyword evidence="2" id="KW-0805">Transcription regulation</keyword>
<dbReference type="SUPFAM" id="SSF53850">
    <property type="entry name" value="Periplasmic binding protein-like II"/>
    <property type="match status" value="1"/>
</dbReference>
<gene>
    <name evidence="6" type="primary">ilvY</name>
    <name evidence="6" type="ORF">MTBBW1_1800001</name>
</gene>
<sequence>MDIRNLKYFRHLAGTLHFGKTSRACNITPSALTRMIQRLENEVGKPLFNRDNRTVELTAAGELLMQYAEEVLQSWKNLQNALTHEENLQGSLSLYGSVTAVYSILPGILTAYRKKYSRVQINLETGDAAMALTRLQNRDVDIVIAALPAEKPAGTEVIKITETPLVFIAPVHFPETIIHFSDTKHDNRYSNSDHNIDWQQTPLIIADRGLSREGFDLWLAKENISPTIYAQVAGNEAIIAMVSLGCGVGVVPQLVLDKSPLKKDVRVLKSAPRLKPFSIGVCTMKKGLQNPRIAAFWEIAHAGG</sequence>
<dbReference type="OrthoDB" id="5317428at2"/>
<dbReference type="Proteomes" id="UP000191931">
    <property type="component" value="Unassembled WGS sequence"/>
</dbReference>
<keyword evidence="4" id="KW-0804">Transcription</keyword>
<evidence type="ECO:0000259" key="5">
    <source>
        <dbReference type="PROSITE" id="PS50931"/>
    </source>
</evidence>
<proteinExistence type="inferred from homology"/>
<dbReference type="Gene3D" id="1.10.10.10">
    <property type="entry name" value="Winged helix-like DNA-binding domain superfamily/Winged helix DNA-binding domain"/>
    <property type="match status" value="1"/>
</dbReference>
<dbReference type="RefSeq" id="WP_080806434.1">
    <property type="nucleotide sequence ID" value="NZ_LT828553.1"/>
</dbReference>
<feature type="domain" description="HTH lysR-type" evidence="5">
    <location>
        <begin position="1"/>
        <end position="58"/>
    </location>
</feature>
<dbReference type="Pfam" id="PF03466">
    <property type="entry name" value="LysR_substrate"/>
    <property type="match status" value="1"/>
</dbReference>
<name>A0A1W1HAK3_9BACT</name>
<dbReference type="STRING" id="1246637.MTBBW1_1800001"/>
<dbReference type="InterPro" id="IPR005119">
    <property type="entry name" value="LysR_subst-bd"/>
</dbReference>
<protein>
    <submittedName>
        <fullName evidence="6">DNA-binding transcriptional dual regulator</fullName>
    </submittedName>
</protein>
<keyword evidence="3 6" id="KW-0238">DNA-binding</keyword>
<reference evidence="6 7" key="1">
    <citation type="submission" date="2017-03" db="EMBL/GenBank/DDBJ databases">
        <authorList>
            <person name="Afonso C.L."/>
            <person name="Miller P.J."/>
            <person name="Scott M.A."/>
            <person name="Spackman E."/>
            <person name="Goraichik I."/>
            <person name="Dimitrov K.M."/>
            <person name="Suarez D.L."/>
            <person name="Swayne D.E."/>
        </authorList>
    </citation>
    <scope>NUCLEOTIDE SEQUENCE [LARGE SCALE GENOMIC DNA]</scope>
    <source>
        <strain evidence="6">PRJEB14757</strain>
    </source>
</reference>
<evidence type="ECO:0000256" key="4">
    <source>
        <dbReference type="ARBA" id="ARBA00023163"/>
    </source>
</evidence>
<dbReference type="CDD" id="cd08430">
    <property type="entry name" value="PBP2_IlvY"/>
    <property type="match status" value="1"/>
</dbReference>
<dbReference type="Gene3D" id="3.40.190.10">
    <property type="entry name" value="Periplasmic binding protein-like II"/>
    <property type="match status" value="2"/>
</dbReference>
<keyword evidence="7" id="KW-1185">Reference proteome</keyword>
<organism evidence="6 7">
    <name type="scientific">Desulfamplus magnetovallimortis</name>
    <dbReference type="NCBI Taxonomy" id="1246637"/>
    <lineage>
        <taxon>Bacteria</taxon>
        <taxon>Pseudomonadati</taxon>
        <taxon>Thermodesulfobacteriota</taxon>
        <taxon>Desulfobacteria</taxon>
        <taxon>Desulfobacterales</taxon>
        <taxon>Desulfobacteraceae</taxon>
        <taxon>Desulfamplus</taxon>
    </lineage>
</organism>
<dbReference type="PANTHER" id="PTHR30126:SF81">
    <property type="entry name" value="HTH-TYPE TRANSCRIPTIONAL REGULATOR ILVY"/>
    <property type="match status" value="1"/>
</dbReference>
<dbReference type="GO" id="GO:0000976">
    <property type="term" value="F:transcription cis-regulatory region binding"/>
    <property type="evidence" value="ECO:0007669"/>
    <property type="project" value="TreeGrafter"/>
</dbReference>
<dbReference type="NCBIfam" id="NF008722">
    <property type="entry name" value="PRK11716.1"/>
    <property type="match status" value="1"/>
</dbReference>
<evidence type="ECO:0000313" key="7">
    <source>
        <dbReference type="Proteomes" id="UP000191931"/>
    </source>
</evidence>
<dbReference type="AlphaFoldDB" id="A0A1W1HAK3"/>
<evidence type="ECO:0000256" key="2">
    <source>
        <dbReference type="ARBA" id="ARBA00023015"/>
    </source>
</evidence>
<comment type="similarity">
    <text evidence="1">Belongs to the LysR transcriptional regulatory family.</text>
</comment>
<dbReference type="PROSITE" id="PS50931">
    <property type="entry name" value="HTH_LYSR"/>
    <property type="match status" value="1"/>
</dbReference>
<dbReference type="SUPFAM" id="SSF46785">
    <property type="entry name" value="Winged helix' DNA-binding domain"/>
    <property type="match status" value="1"/>
</dbReference>
<dbReference type="Pfam" id="PF00126">
    <property type="entry name" value="HTH_1"/>
    <property type="match status" value="1"/>
</dbReference>
<evidence type="ECO:0000256" key="1">
    <source>
        <dbReference type="ARBA" id="ARBA00009437"/>
    </source>
</evidence>
<dbReference type="InterPro" id="IPR037404">
    <property type="entry name" value="IlvY_PBP2"/>
</dbReference>
<dbReference type="PANTHER" id="PTHR30126">
    <property type="entry name" value="HTH-TYPE TRANSCRIPTIONAL REGULATOR"/>
    <property type="match status" value="1"/>
</dbReference>
<dbReference type="InterPro" id="IPR000847">
    <property type="entry name" value="LysR_HTH_N"/>
</dbReference>
<dbReference type="FunFam" id="1.10.10.10:FF:000001">
    <property type="entry name" value="LysR family transcriptional regulator"/>
    <property type="match status" value="1"/>
</dbReference>
<dbReference type="InterPro" id="IPR036388">
    <property type="entry name" value="WH-like_DNA-bd_sf"/>
</dbReference>
<evidence type="ECO:0000313" key="6">
    <source>
        <dbReference type="EMBL" id="SLM29473.1"/>
    </source>
</evidence>
<dbReference type="EMBL" id="FWEV01000091">
    <property type="protein sequence ID" value="SLM29473.1"/>
    <property type="molecule type" value="Genomic_DNA"/>
</dbReference>
<dbReference type="GO" id="GO:0003700">
    <property type="term" value="F:DNA-binding transcription factor activity"/>
    <property type="evidence" value="ECO:0007669"/>
    <property type="project" value="InterPro"/>
</dbReference>
<dbReference type="InterPro" id="IPR036390">
    <property type="entry name" value="WH_DNA-bd_sf"/>
</dbReference>
<accession>A0A1W1HAK3</accession>